<dbReference type="EMBL" id="JARAOO010000010">
    <property type="protein sequence ID" value="KAJ7953881.1"/>
    <property type="molecule type" value="Genomic_DNA"/>
</dbReference>
<evidence type="ECO:0000256" key="1">
    <source>
        <dbReference type="ARBA" id="ARBA00009995"/>
    </source>
</evidence>
<dbReference type="CDD" id="cd03784">
    <property type="entry name" value="GT1_Gtf-like"/>
    <property type="match status" value="1"/>
</dbReference>
<dbReference type="Pfam" id="PF00201">
    <property type="entry name" value="UDPGT"/>
    <property type="match status" value="1"/>
</dbReference>
<organism evidence="4 5">
    <name type="scientific">Quillaja saponaria</name>
    <name type="common">Soap bark tree</name>
    <dbReference type="NCBI Taxonomy" id="32244"/>
    <lineage>
        <taxon>Eukaryota</taxon>
        <taxon>Viridiplantae</taxon>
        <taxon>Streptophyta</taxon>
        <taxon>Embryophyta</taxon>
        <taxon>Tracheophyta</taxon>
        <taxon>Spermatophyta</taxon>
        <taxon>Magnoliopsida</taxon>
        <taxon>eudicotyledons</taxon>
        <taxon>Gunneridae</taxon>
        <taxon>Pentapetalae</taxon>
        <taxon>rosids</taxon>
        <taxon>fabids</taxon>
        <taxon>Fabales</taxon>
        <taxon>Quillajaceae</taxon>
        <taxon>Quillaja</taxon>
    </lineage>
</organism>
<dbReference type="PANTHER" id="PTHR48048">
    <property type="entry name" value="GLYCOSYLTRANSFERASE"/>
    <property type="match status" value="1"/>
</dbReference>
<dbReference type="GO" id="GO:0035251">
    <property type="term" value="F:UDP-glucosyltransferase activity"/>
    <property type="evidence" value="ECO:0007669"/>
    <property type="project" value="InterPro"/>
</dbReference>
<evidence type="ECO:0000313" key="5">
    <source>
        <dbReference type="Proteomes" id="UP001163823"/>
    </source>
</evidence>
<protein>
    <submittedName>
        <fullName evidence="4">Glycosyltransferase</fullName>
    </submittedName>
</protein>
<evidence type="ECO:0000256" key="3">
    <source>
        <dbReference type="ARBA" id="ARBA00022679"/>
    </source>
</evidence>
<dbReference type="InterPro" id="IPR002213">
    <property type="entry name" value="UDP_glucos_trans"/>
</dbReference>
<keyword evidence="3" id="KW-0808">Transferase</keyword>
<name>A0AAD7LAP2_QUISA</name>
<keyword evidence="2" id="KW-0328">Glycosyltransferase</keyword>
<dbReference type="InterPro" id="IPR050481">
    <property type="entry name" value="UDP-glycosyltransf_plant"/>
</dbReference>
<dbReference type="Gene3D" id="3.40.50.2000">
    <property type="entry name" value="Glycogen Phosphorylase B"/>
    <property type="match status" value="2"/>
</dbReference>
<dbReference type="SUPFAM" id="SSF53756">
    <property type="entry name" value="UDP-Glycosyltransferase/glycogen phosphorylase"/>
    <property type="match status" value="1"/>
</dbReference>
<proteinExistence type="inferred from homology"/>
<accession>A0AAD7LAP2</accession>
<dbReference type="PANTHER" id="PTHR48048:SF76">
    <property type="entry name" value="UDP-GLYCOSYLTRANSFERASE 708D1-LIKE"/>
    <property type="match status" value="1"/>
</dbReference>
<evidence type="ECO:0000256" key="2">
    <source>
        <dbReference type="ARBA" id="ARBA00022676"/>
    </source>
</evidence>
<comment type="caution">
    <text evidence="4">The sequence shown here is derived from an EMBL/GenBank/DDBJ whole genome shotgun (WGS) entry which is preliminary data.</text>
</comment>
<dbReference type="Proteomes" id="UP001163823">
    <property type="component" value="Chromosome 10"/>
</dbReference>
<dbReference type="AlphaFoldDB" id="A0AAD7LAP2"/>
<keyword evidence="5" id="KW-1185">Reference proteome</keyword>
<dbReference type="FunFam" id="3.40.50.2000:FF:000060">
    <property type="entry name" value="Glycosyltransferase"/>
    <property type="match status" value="1"/>
</dbReference>
<sequence length="376" mass="41525">MSGTIVHVALFPSAGMGHLTPFLRLAAWLIDNHCQVGLITPHPTVSLAESELISRFLSAFPQVNQIHFHLLPLDAATANSTDPFYLCGVSLISSVIPVTESQCLANYILFTSSVRMLSFFSFFPSVLASRTSAGSGSASFDGDVEIPEILPIPNSSIPPLLLVPNNLFANIFMEDSAKLTKLNRFLVNSFEGLEAQTLQTLDEEKSVVYVSFGSRTAMKWPQIREIGDGLMRSGCRFLWVVEDKPVDRDEEENLDEVAEHELMERMRKQGLVMNTWVNQEEVSSHKAVAGFVSHCGWNSVIEAAYHGVPILAWPQNGDQKINAEVVVTNGLGMLMKNWGWGGEIFVKGEEIGEAIKELMGNELLKMKAAELKEEAR</sequence>
<dbReference type="KEGG" id="qsa:O6P43_025522"/>
<reference evidence="4" key="1">
    <citation type="journal article" date="2023" name="Science">
        <title>Elucidation of the pathway for biosynthesis of saponin adjuvants from the soapbark tree.</title>
        <authorList>
            <person name="Reed J."/>
            <person name="Orme A."/>
            <person name="El-Demerdash A."/>
            <person name="Owen C."/>
            <person name="Martin L.B.B."/>
            <person name="Misra R.C."/>
            <person name="Kikuchi S."/>
            <person name="Rejzek M."/>
            <person name="Martin A.C."/>
            <person name="Harkess A."/>
            <person name="Leebens-Mack J."/>
            <person name="Louveau T."/>
            <person name="Stephenson M.J."/>
            <person name="Osbourn A."/>
        </authorList>
    </citation>
    <scope>NUCLEOTIDE SEQUENCE</scope>
    <source>
        <strain evidence="4">S10</strain>
    </source>
</reference>
<gene>
    <name evidence="4" type="ORF">O6P43_025522</name>
</gene>
<comment type="similarity">
    <text evidence="1">Belongs to the UDP-glycosyltransferase family.</text>
</comment>
<evidence type="ECO:0000313" key="4">
    <source>
        <dbReference type="EMBL" id="KAJ7953881.1"/>
    </source>
</evidence>